<dbReference type="InterPro" id="IPR050723">
    <property type="entry name" value="CFA/CMAS"/>
</dbReference>
<dbReference type="OrthoDB" id="8300214at2759"/>
<evidence type="ECO:0000256" key="1">
    <source>
        <dbReference type="ARBA" id="ARBA00010815"/>
    </source>
</evidence>
<evidence type="ECO:0000256" key="3">
    <source>
        <dbReference type="ARBA" id="ARBA00022679"/>
    </source>
</evidence>
<sequence length="464" mass="51932">MPSAANPPCLQFPSASKSLQSTSLLSALSPRSWMASFARSSILSVLDDAITVGHLTISDSEGTQYYGKYHKGCNDVHLRVVNDSFWMRILLSGDLGFSEAYMIGDVQVSNLKGAMDLWLDNQSGMEVTLSSTVAKISSAMTALYNSFLGQTRSQARLNAIASYDQSNELFKAFLSKEMMYSCALWAPQEGGVRGDLEMGPFPGDLEAAQRRKLHHVLRAARVKPGDRVLEFGSGWGGLAIEAARSFGCEVDTLTLSIEQKILAEERVREAGFEGRIRVHLMDYREIPAEWEKAFDAFISIEMIEHVGTKHYNTYFKLVDFALKSSNATAVVTSSTFPESRYSGYQAEDFMRKYMWPNSSLPSATALITAAHVGSQGRFTVQGVENHAAHYPRTLREWGRRLEANLTQEMIAQDYPSLKNDADFETFKRKWQYLFAYAGAGFAKGYITCHMLTFIRENDWPERCD</sequence>
<dbReference type="SUPFAM" id="SSF53335">
    <property type="entry name" value="S-adenosyl-L-methionine-dependent methyltransferases"/>
    <property type="match status" value="1"/>
</dbReference>
<evidence type="ECO:0000313" key="6">
    <source>
        <dbReference type="EMBL" id="TEB29542.1"/>
    </source>
</evidence>
<protein>
    <submittedName>
        <fullName evidence="6">Putative cyclopropane fatty acid synthase</fullName>
    </submittedName>
</protein>
<proteinExistence type="inferred from homology"/>
<evidence type="ECO:0000313" key="7">
    <source>
        <dbReference type="Proteomes" id="UP000298030"/>
    </source>
</evidence>
<dbReference type="EMBL" id="QPFP01000027">
    <property type="protein sequence ID" value="TEB29542.1"/>
    <property type="molecule type" value="Genomic_DNA"/>
</dbReference>
<keyword evidence="2" id="KW-0489">Methyltransferase</keyword>
<dbReference type="PIRSF" id="PIRSF003085">
    <property type="entry name" value="CMAS"/>
    <property type="match status" value="1"/>
</dbReference>
<organism evidence="6 7">
    <name type="scientific">Coprinellus micaceus</name>
    <name type="common">Glistening ink-cap mushroom</name>
    <name type="synonym">Coprinus micaceus</name>
    <dbReference type="NCBI Taxonomy" id="71717"/>
    <lineage>
        <taxon>Eukaryota</taxon>
        <taxon>Fungi</taxon>
        <taxon>Dikarya</taxon>
        <taxon>Basidiomycota</taxon>
        <taxon>Agaricomycotina</taxon>
        <taxon>Agaricomycetes</taxon>
        <taxon>Agaricomycetidae</taxon>
        <taxon>Agaricales</taxon>
        <taxon>Agaricineae</taxon>
        <taxon>Psathyrellaceae</taxon>
        <taxon>Coprinellus</taxon>
    </lineage>
</organism>
<dbReference type="GO" id="GO:0032259">
    <property type="term" value="P:methylation"/>
    <property type="evidence" value="ECO:0007669"/>
    <property type="project" value="UniProtKB-KW"/>
</dbReference>
<reference evidence="6 7" key="1">
    <citation type="journal article" date="2019" name="Nat. Ecol. Evol.">
        <title>Megaphylogeny resolves global patterns of mushroom evolution.</title>
        <authorList>
            <person name="Varga T."/>
            <person name="Krizsan K."/>
            <person name="Foldi C."/>
            <person name="Dima B."/>
            <person name="Sanchez-Garcia M."/>
            <person name="Sanchez-Ramirez S."/>
            <person name="Szollosi G.J."/>
            <person name="Szarkandi J.G."/>
            <person name="Papp V."/>
            <person name="Albert L."/>
            <person name="Andreopoulos W."/>
            <person name="Angelini C."/>
            <person name="Antonin V."/>
            <person name="Barry K.W."/>
            <person name="Bougher N.L."/>
            <person name="Buchanan P."/>
            <person name="Buyck B."/>
            <person name="Bense V."/>
            <person name="Catcheside P."/>
            <person name="Chovatia M."/>
            <person name="Cooper J."/>
            <person name="Damon W."/>
            <person name="Desjardin D."/>
            <person name="Finy P."/>
            <person name="Geml J."/>
            <person name="Haridas S."/>
            <person name="Hughes K."/>
            <person name="Justo A."/>
            <person name="Karasinski D."/>
            <person name="Kautmanova I."/>
            <person name="Kiss B."/>
            <person name="Kocsube S."/>
            <person name="Kotiranta H."/>
            <person name="LaButti K.M."/>
            <person name="Lechner B.E."/>
            <person name="Liimatainen K."/>
            <person name="Lipzen A."/>
            <person name="Lukacs Z."/>
            <person name="Mihaltcheva S."/>
            <person name="Morgado L.N."/>
            <person name="Niskanen T."/>
            <person name="Noordeloos M.E."/>
            <person name="Ohm R.A."/>
            <person name="Ortiz-Santana B."/>
            <person name="Ovrebo C."/>
            <person name="Racz N."/>
            <person name="Riley R."/>
            <person name="Savchenko A."/>
            <person name="Shiryaev A."/>
            <person name="Soop K."/>
            <person name="Spirin V."/>
            <person name="Szebenyi C."/>
            <person name="Tomsovsky M."/>
            <person name="Tulloss R.E."/>
            <person name="Uehling J."/>
            <person name="Grigoriev I.V."/>
            <person name="Vagvolgyi C."/>
            <person name="Papp T."/>
            <person name="Martin F.M."/>
            <person name="Miettinen O."/>
            <person name="Hibbett D.S."/>
            <person name="Nagy L.G."/>
        </authorList>
    </citation>
    <scope>NUCLEOTIDE SEQUENCE [LARGE SCALE GENOMIC DNA]</scope>
    <source>
        <strain evidence="6 7">FP101781</strain>
    </source>
</reference>
<dbReference type="PANTHER" id="PTHR43667">
    <property type="entry name" value="CYCLOPROPANE-FATTY-ACYL-PHOSPHOLIPID SYNTHASE"/>
    <property type="match status" value="1"/>
</dbReference>
<gene>
    <name evidence="6" type="ORF">FA13DRAFT_1793204</name>
</gene>
<keyword evidence="4" id="KW-0949">S-adenosyl-L-methionine</keyword>
<evidence type="ECO:0000256" key="2">
    <source>
        <dbReference type="ARBA" id="ARBA00022603"/>
    </source>
</evidence>
<dbReference type="GO" id="GO:0008168">
    <property type="term" value="F:methyltransferase activity"/>
    <property type="evidence" value="ECO:0007669"/>
    <property type="project" value="UniProtKB-KW"/>
</dbReference>
<dbReference type="AlphaFoldDB" id="A0A4Y7T7H0"/>
<keyword evidence="5" id="KW-0443">Lipid metabolism</keyword>
<keyword evidence="7" id="KW-1185">Reference proteome</keyword>
<dbReference type="GO" id="GO:0008610">
    <property type="term" value="P:lipid biosynthetic process"/>
    <property type="evidence" value="ECO:0007669"/>
    <property type="project" value="InterPro"/>
</dbReference>
<dbReference type="Gene3D" id="3.40.50.150">
    <property type="entry name" value="Vaccinia Virus protein VP39"/>
    <property type="match status" value="1"/>
</dbReference>
<accession>A0A4Y7T7H0</accession>
<evidence type="ECO:0000256" key="5">
    <source>
        <dbReference type="ARBA" id="ARBA00023098"/>
    </source>
</evidence>
<dbReference type="InterPro" id="IPR003333">
    <property type="entry name" value="CMAS"/>
</dbReference>
<keyword evidence="3" id="KW-0808">Transferase</keyword>
<dbReference type="STRING" id="71717.A0A4Y7T7H0"/>
<comment type="caution">
    <text evidence="6">The sequence shown here is derived from an EMBL/GenBank/DDBJ whole genome shotgun (WGS) entry which is preliminary data.</text>
</comment>
<evidence type="ECO:0000256" key="4">
    <source>
        <dbReference type="ARBA" id="ARBA00022691"/>
    </source>
</evidence>
<dbReference type="Proteomes" id="UP000298030">
    <property type="component" value="Unassembled WGS sequence"/>
</dbReference>
<name>A0A4Y7T7H0_COPMI</name>
<dbReference type="Pfam" id="PF02353">
    <property type="entry name" value="CMAS"/>
    <property type="match status" value="1"/>
</dbReference>
<dbReference type="PANTHER" id="PTHR43667:SF2">
    <property type="entry name" value="FATTY ACID C-METHYL TRANSFERASE"/>
    <property type="match status" value="1"/>
</dbReference>
<dbReference type="InterPro" id="IPR029063">
    <property type="entry name" value="SAM-dependent_MTases_sf"/>
</dbReference>
<comment type="similarity">
    <text evidence="1">Belongs to the CFA/CMAS family.</text>
</comment>